<keyword evidence="7" id="KW-0132">Cell division</keyword>
<keyword evidence="13" id="KW-0206">Cytoskeleton</keyword>
<sequence>MSGDLRQELQLLKTFNEVIEKLTGSLRVSSEKLHSFEKSIQSANQLVNVWSSVQSQTDHTQQLLLNTDWKGPMQDLEEIETLQKQKIQQDQELEKQQQIQLHRQRQAEEQARREKEEALLAQKKRSSVFRGRNSRLSSVPSRNASSIPPPRPSSSITSSTTRPSALNAPANRRISSYSSVPRPRASVANRSASSSYPAPTSTVTSNDPRAQPRAPGSSRRSLYPKSSSRLRPPERTSSMSMAGTRRTSALPRRPNSIVRSSTHPTGTQRNHPG</sequence>
<feature type="compositionally biased region" description="Low complexity" evidence="19">
    <location>
        <begin position="217"/>
        <end position="230"/>
    </location>
</feature>
<evidence type="ECO:0000313" key="20">
    <source>
        <dbReference type="EMBL" id="EPX70454.1"/>
    </source>
</evidence>
<dbReference type="Proteomes" id="UP000016088">
    <property type="component" value="Unassembled WGS sequence"/>
</dbReference>
<name>S9R8N9_SCHOY</name>
<feature type="compositionally biased region" description="Low complexity" evidence="19">
    <location>
        <begin position="181"/>
        <end position="205"/>
    </location>
</feature>
<evidence type="ECO:0000256" key="14">
    <source>
        <dbReference type="ARBA" id="ARBA00023242"/>
    </source>
</evidence>
<dbReference type="eggNOG" id="ENOG502SCC0">
    <property type="taxonomic scope" value="Eukaryota"/>
</dbReference>
<dbReference type="PANTHER" id="PTHR28216">
    <property type="entry name" value="DASH COMPLEX SUBUNIT DUO1"/>
    <property type="match status" value="1"/>
</dbReference>
<feature type="compositionally biased region" description="Basic and acidic residues" evidence="19">
    <location>
        <begin position="105"/>
        <end position="118"/>
    </location>
</feature>
<gene>
    <name evidence="20" type="ORF">SOCG_04752</name>
</gene>
<dbReference type="HOGENOM" id="CLU_1019989_0_0_1"/>
<evidence type="ECO:0000256" key="1">
    <source>
        <dbReference type="ARBA" id="ARBA00004123"/>
    </source>
</evidence>
<evidence type="ECO:0000313" key="21">
    <source>
        <dbReference type="Proteomes" id="UP000016088"/>
    </source>
</evidence>
<evidence type="ECO:0000256" key="8">
    <source>
        <dbReference type="ARBA" id="ARBA00022701"/>
    </source>
</evidence>
<evidence type="ECO:0000256" key="10">
    <source>
        <dbReference type="ARBA" id="ARBA00022829"/>
    </source>
</evidence>
<evidence type="ECO:0000256" key="3">
    <source>
        <dbReference type="ARBA" id="ARBA00004629"/>
    </source>
</evidence>
<dbReference type="PANTHER" id="PTHR28216:SF1">
    <property type="entry name" value="DASH COMPLEX SUBUNIT DUO1"/>
    <property type="match status" value="1"/>
</dbReference>
<evidence type="ECO:0000256" key="7">
    <source>
        <dbReference type="ARBA" id="ARBA00022618"/>
    </source>
</evidence>
<feature type="compositionally biased region" description="Polar residues" evidence="19">
    <location>
        <begin position="235"/>
        <end position="247"/>
    </location>
</feature>
<evidence type="ECO:0000256" key="5">
    <source>
        <dbReference type="ARBA" id="ARBA00022454"/>
    </source>
</evidence>
<evidence type="ECO:0000256" key="6">
    <source>
        <dbReference type="ARBA" id="ARBA00022490"/>
    </source>
</evidence>
<keyword evidence="21" id="KW-1185">Reference proteome</keyword>
<evidence type="ECO:0000256" key="19">
    <source>
        <dbReference type="SAM" id="MobiDB-lite"/>
    </source>
</evidence>
<proteinExistence type="inferred from homology"/>
<evidence type="ECO:0000256" key="18">
    <source>
        <dbReference type="ARBA" id="ARBA00044358"/>
    </source>
</evidence>
<keyword evidence="5" id="KW-0158">Chromosome</keyword>
<evidence type="ECO:0000256" key="13">
    <source>
        <dbReference type="ARBA" id="ARBA00023212"/>
    </source>
</evidence>
<protein>
    <recommendedName>
        <fullName evidence="17">DASH complex subunit DUO1</fullName>
    </recommendedName>
    <alternativeName>
        <fullName evidence="18">Outer kinetochore protein DUO1</fullName>
    </alternativeName>
</protein>
<feature type="region of interest" description="Disordered" evidence="19">
    <location>
        <begin position="98"/>
        <end position="273"/>
    </location>
</feature>
<dbReference type="GO" id="GO:0072686">
    <property type="term" value="C:mitotic spindle"/>
    <property type="evidence" value="ECO:0007669"/>
    <property type="project" value="InterPro"/>
</dbReference>
<dbReference type="GO" id="GO:0005874">
    <property type="term" value="C:microtubule"/>
    <property type="evidence" value="ECO:0007669"/>
    <property type="project" value="UniProtKB-KW"/>
</dbReference>
<evidence type="ECO:0000256" key="16">
    <source>
        <dbReference type="ARBA" id="ARBA00023328"/>
    </source>
</evidence>
<dbReference type="Pfam" id="PF08651">
    <property type="entry name" value="DASH_Duo1"/>
    <property type="match status" value="1"/>
</dbReference>
<keyword evidence="8" id="KW-0493">Microtubule</keyword>
<keyword evidence="9" id="KW-0498">Mitosis</keyword>
<evidence type="ECO:0000256" key="17">
    <source>
        <dbReference type="ARBA" id="ARBA00044152"/>
    </source>
</evidence>
<dbReference type="GO" id="GO:0000278">
    <property type="term" value="P:mitotic cell cycle"/>
    <property type="evidence" value="ECO:0007669"/>
    <property type="project" value="InterPro"/>
</dbReference>
<evidence type="ECO:0000256" key="4">
    <source>
        <dbReference type="ARBA" id="ARBA00005366"/>
    </source>
</evidence>
<feature type="compositionally biased region" description="Low complexity" evidence="19">
    <location>
        <begin position="153"/>
        <end position="165"/>
    </location>
</feature>
<reference evidence="20 21" key="1">
    <citation type="journal article" date="2011" name="Science">
        <title>Comparative functional genomics of the fission yeasts.</title>
        <authorList>
            <person name="Rhind N."/>
            <person name="Chen Z."/>
            <person name="Yassour M."/>
            <person name="Thompson D.A."/>
            <person name="Haas B.J."/>
            <person name="Habib N."/>
            <person name="Wapinski I."/>
            <person name="Roy S."/>
            <person name="Lin M.F."/>
            <person name="Heiman D.I."/>
            <person name="Young S.K."/>
            <person name="Furuya K."/>
            <person name="Guo Y."/>
            <person name="Pidoux A."/>
            <person name="Chen H.M."/>
            <person name="Robbertse B."/>
            <person name="Goldberg J.M."/>
            <person name="Aoki K."/>
            <person name="Bayne E.H."/>
            <person name="Berlin A.M."/>
            <person name="Desjardins C.A."/>
            <person name="Dobbs E."/>
            <person name="Dukaj L."/>
            <person name="Fan L."/>
            <person name="FitzGerald M.G."/>
            <person name="French C."/>
            <person name="Gujja S."/>
            <person name="Hansen K."/>
            <person name="Keifenheim D."/>
            <person name="Levin J.Z."/>
            <person name="Mosher R.A."/>
            <person name="Mueller C.A."/>
            <person name="Pfiffner J."/>
            <person name="Priest M."/>
            <person name="Russ C."/>
            <person name="Smialowska A."/>
            <person name="Swoboda P."/>
            <person name="Sykes S.M."/>
            <person name="Vaughn M."/>
            <person name="Vengrova S."/>
            <person name="Yoder R."/>
            <person name="Zeng Q."/>
            <person name="Allshire R."/>
            <person name="Baulcombe D."/>
            <person name="Birren B.W."/>
            <person name="Brown W."/>
            <person name="Ekwall K."/>
            <person name="Kellis M."/>
            <person name="Leatherwood J."/>
            <person name="Levin H."/>
            <person name="Margalit H."/>
            <person name="Martienssen R."/>
            <person name="Nieduszynski C.A."/>
            <person name="Spatafora J.W."/>
            <person name="Friedman N."/>
            <person name="Dalgaard J.Z."/>
            <person name="Baumann P."/>
            <person name="Niki H."/>
            <person name="Regev A."/>
            <person name="Nusbaum C."/>
        </authorList>
    </citation>
    <scope>NUCLEOTIDE SEQUENCE [LARGE SCALE GENOMIC DNA]</scope>
    <source>
        <strain evidence="21">yFS286</strain>
    </source>
</reference>
<keyword evidence="16" id="KW-0137">Centromere</keyword>
<dbReference type="EMBL" id="KE503208">
    <property type="protein sequence ID" value="EPX70454.1"/>
    <property type="molecule type" value="Genomic_DNA"/>
</dbReference>
<keyword evidence="6" id="KW-0963">Cytoplasm</keyword>
<comment type="subcellular location">
    <subcellularLocation>
        <location evidence="3">Chromosome</location>
        <location evidence="3">Centromere</location>
        <location evidence="3">Kinetochore</location>
    </subcellularLocation>
    <subcellularLocation>
        <location evidence="2">Cytoplasm</location>
        <location evidence="2">Cytoskeleton</location>
        <location evidence="2">Spindle</location>
    </subcellularLocation>
    <subcellularLocation>
        <location evidence="1">Nucleus</location>
    </subcellularLocation>
</comment>
<dbReference type="OMA" id="KESYHQY"/>
<dbReference type="InterPro" id="IPR013960">
    <property type="entry name" value="DASH_Duo1"/>
</dbReference>
<evidence type="ECO:0000256" key="11">
    <source>
        <dbReference type="ARBA" id="ARBA00022838"/>
    </source>
</evidence>
<dbReference type="GO" id="GO:0007059">
    <property type="term" value="P:chromosome segregation"/>
    <property type="evidence" value="ECO:0007669"/>
    <property type="project" value="UniProtKB-KW"/>
</dbReference>
<keyword evidence="15" id="KW-0131">Cell cycle</keyword>
<keyword evidence="10" id="KW-0159">Chromosome partition</keyword>
<organism evidence="20 21">
    <name type="scientific">Schizosaccharomyces octosporus (strain yFS286)</name>
    <name type="common">Fission yeast</name>
    <name type="synonym">Octosporomyces octosporus</name>
    <dbReference type="NCBI Taxonomy" id="483514"/>
    <lineage>
        <taxon>Eukaryota</taxon>
        <taxon>Fungi</taxon>
        <taxon>Dikarya</taxon>
        <taxon>Ascomycota</taxon>
        <taxon>Taphrinomycotina</taxon>
        <taxon>Schizosaccharomycetes</taxon>
        <taxon>Schizosaccharomycetales</taxon>
        <taxon>Schizosaccharomycetaceae</taxon>
        <taxon>Schizosaccharomyces</taxon>
    </lineage>
</organism>
<evidence type="ECO:0000256" key="15">
    <source>
        <dbReference type="ARBA" id="ARBA00023306"/>
    </source>
</evidence>
<accession>S9R8N9</accession>
<evidence type="ECO:0000256" key="2">
    <source>
        <dbReference type="ARBA" id="ARBA00004186"/>
    </source>
</evidence>
<dbReference type="GO" id="GO:0042729">
    <property type="term" value="C:DASH complex"/>
    <property type="evidence" value="ECO:0007669"/>
    <property type="project" value="InterPro"/>
</dbReference>
<keyword evidence="12" id="KW-0175">Coiled coil</keyword>
<keyword evidence="14" id="KW-0539">Nucleus</keyword>
<evidence type="ECO:0000256" key="12">
    <source>
        <dbReference type="ARBA" id="ARBA00023054"/>
    </source>
</evidence>
<dbReference type="GO" id="GO:0051301">
    <property type="term" value="P:cell division"/>
    <property type="evidence" value="ECO:0007669"/>
    <property type="project" value="UniProtKB-KW"/>
</dbReference>
<dbReference type="AlphaFoldDB" id="S9R8N9"/>
<evidence type="ECO:0000256" key="9">
    <source>
        <dbReference type="ARBA" id="ARBA00022776"/>
    </source>
</evidence>
<dbReference type="VEuPathDB" id="FungiDB:SOCG_04752"/>
<keyword evidence="11" id="KW-0995">Kinetochore</keyword>
<dbReference type="GeneID" id="25033714"/>
<comment type="similarity">
    <text evidence="4">Belongs to the DASH complex DUO1 family.</text>
</comment>
<feature type="compositionally biased region" description="Polar residues" evidence="19">
    <location>
        <begin position="257"/>
        <end position="273"/>
    </location>
</feature>
<dbReference type="RefSeq" id="XP_013020798.1">
    <property type="nucleotide sequence ID" value="XM_013165344.1"/>
</dbReference>
<dbReference type="OrthoDB" id="5599235at2759"/>